<sequence length="274" mass="32692">MKTLIVYPTFLCPYSCAFCLTKDKNSLNEFLDIFKLRDFLEKNASKFDKIKISGGEPMSINYDYFNELVDTLKEFNTNIVVSSYPVELKNYRDDIEYEFSYDFLARPRALEVWENLLNFPKKFDVKVLVSPQILKTFHPNVILNKLSILPNINTVEFKEYYRNETTMWNLNSLVYDKFIKLVLSSQLNIPFINLNKEKMRFLNGKTSKANESFFEEEYCLLPDNKLYIQQFNENDISYFKEINENDIGLEKVNYPEEYNFYSKNLRQWSLNNDI</sequence>
<proteinExistence type="predicted"/>
<evidence type="ECO:0000313" key="1">
    <source>
        <dbReference type="EMBL" id="DAF56753.1"/>
    </source>
</evidence>
<protein>
    <submittedName>
        <fullName evidence="1">4Fe-4S single cluster domain protein</fullName>
    </submittedName>
</protein>
<accession>A0A8S5T0F5</accession>
<name>A0A8S5T0F5_9CAUD</name>
<dbReference type="EMBL" id="BK032721">
    <property type="protein sequence ID" value="DAF56753.1"/>
    <property type="molecule type" value="Genomic_DNA"/>
</dbReference>
<reference evidence="1" key="1">
    <citation type="journal article" date="2021" name="Proc. Natl. Acad. Sci. U.S.A.">
        <title>A Catalog of Tens of Thousands of Viruses from Human Metagenomes Reveals Hidden Associations with Chronic Diseases.</title>
        <authorList>
            <person name="Tisza M.J."/>
            <person name="Buck C.B."/>
        </authorList>
    </citation>
    <scope>NUCLEOTIDE SEQUENCE</scope>
    <source>
        <strain evidence="1">CtWb16</strain>
    </source>
</reference>
<organism evidence="1">
    <name type="scientific">Myoviridae sp. ctWb16</name>
    <dbReference type="NCBI Taxonomy" id="2827690"/>
    <lineage>
        <taxon>Viruses</taxon>
        <taxon>Duplodnaviria</taxon>
        <taxon>Heunggongvirae</taxon>
        <taxon>Uroviricota</taxon>
        <taxon>Caudoviricetes</taxon>
    </lineage>
</organism>
<dbReference type="InterPro" id="IPR058240">
    <property type="entry name" value="rSAM_sf"/>
</dbReference>
<dbReference type="SUPFAM" id="SSF102114">
    <property type="entry name" value="Radical SAM enzymes"/>
    <property type="match status" value="1"/>
</dbReference>
<dbReference type="Gene3D" id="3.20.20.70">
    <property type="entry name" value="Aldolase class I"/>
    <property type="match status" value="1"/>
</dbReference>
<dbReference type="InterPro" id="IPR013785">
    <property type="entry name" value="Aldolase_TIM"/>
</dbReference>